<dbReference type="CDD" id="cd06445">
    <property type="entry name" value="ATase"/>
    <property type="match status" value="1"/>
</dbReference>
<dbReference type="GO" id="GO:0006281">
    <property type="term" value="P:DNA repair"/>
    <property type="evidence" value="ECO:0007669"/>
    <property type="project" value="InterPro"/>
</dbReference>
<organism evidence="3 4">
    <name type="scientific">Vibrio algivorus</name>
    <dbReference type="NCBI Taxonomy" id="1667024"/>
    <lineage>
        <taxon>Bacteria</taxon>
        <taxon>Pseudomonadati</taxon>
        <taxon>Pseudomonadota</taxon>
        <taxon>Gammaproteobacteria</taxon>
        <taxon>Vibrionales</taxon>
        <taxon>Vibrionaceae</taxon>
        <taxon>Vibrio</taxon>
    </lineage>
</organism>
<protein>
    <submittedName>
        <fullName evidence="3">MGMT family protein</fullName>
    </submittedName>
</protein>
<sequence>MKPFKDQVYFIVSQIPKNQITSYGRVANMAGFPGYARHVGKLLSNLPEHSTLPWFRVLNSKGKISLKGADLERQKRCLEQEGVEVSTTGQVNLKKYLWRPEG</sequence>
<dbReference type="Pfam" id="PF01035">
    <property type="entry name" value="DNA_binding_1"/>
    <property type="match status" value="1"/>
</dbReference>
<dbReference type="PANTHER" id="PTHR42942">
    <property type="entry name" value="6-O-METHYLGUANINE DNA METHYLTRANSFERASE"/>
    <property type="match status" value="1"/>
</dbReference>
<name>A0A557NX78_9VIBR</name>
<dbReference type="InterPro" id="IPR036217">
    <property type="entry name" value="MethylDNA_cys_MeTrfase_DNAb"/>
</dbReference>
<dbReference type="InterPro" id="IPR014048">
    <property type="entry name" value="MethylDNA_cys_MeTrfase_DNA-bd"/>
</dbReference>
<reference evidence="3 4" key="1">
    <citation type="submission" date="2019-07" db="EMBL/GenBank/DDBJ databases">
        <title>The draft genome sequence of Vibrio algivorus M1486.</title>
        <authorList>
            <person name="Meng X."/>
        </authorList>
    </citation>
    <scope>NUCLEOTIDE SEQUENCE [LARGE SCALE GENOMIC DNA]</scope>
    <source>
        <strain evidence="3 4">M1486</strain>
    </source>
</reference>
<evidence type="ECO:0000259" key="2">
    <source>
        <dbReference type="Pfam" id="PF01035"/>
    </source>
</evidence>
<dbReference type="OrthoDB" id="9132167at2"/>
<dbReference type="InterPro" id="IPR052520">
    <property type="entry name" value="ATL_DNA_repair"/>
</dbReference>
<comment type="caution">
    <text evidence="3">The sequence shown here is derived from an EMBL/GenBank/DDBJ whole genome shotgun (WGS) entry which is preliminary data.</text>
</comment>
<dbReference type="RefSeq" id="WP_144389036.1">
    <property type="nucleotide sequence ID" value="NZ_CANNCB010000056.1"/>
</dbReference>
<accession>A0A557NX78</accession>
<evidence type="ECO:0000313" key="3">
    <source>
        <dbReference type="EMBL" id="TVO33009.1"/>
    </source>
</evidence>
<dbReference type="InterPro" id="IPR036388">
    <property type="entry name" value="WH-like_DNA-bd_sf"/>
</dbReference>
<keyword evidence="1" id="KW-0227">DNA damage</keyword>
<gene>
    <name evidence="3" type="ORF">FOF44_16210</name>
</gene>
<dbReference type="SUPFAM" id="SSF46767">
    <property type="entry name" value="Methylated DNA-protein cysteine methyltransferase, C-terminal domain"/>
    <property type="match status" value="1"/>
</dbReference>
<dbReference type="Proteomes" id="UP000319828">
    <property type="component" value="Unassembled WGS sequence"/>
</dbReference>
<feature type="domain" description="Methylated-DNA-[protein]-cysteine S-methyltransferase DNA binding" evidence="2">
    <location>
        <begin position="3"/>
        <end position="83"/>
    </location>
</feature>
<proteinExistence type="predicted"/>
<dbReference type="GO" id="GO:0003824">
    <property type="term" value="F:catalytic activity"/>
    <property type="evidence" value="ECO:0007669"/>
    <property type="project" value="InterPro"/>
</dbReference>
<dbReference type="Gene3D" id="1.10.10.10">
    <property type="entry name" value="Winged helix-like DNA-binding domain superfamily/Winged helix DNA-binding domain"/>
    <property type="match status" value="1"/>
</dbReference>
<dbReference type="AlphaFoldDB" id="A0A557NX78"/>
<dbReference type="EMBL" id="VMKJ01000049">
    <property type="protein sequence ID" value="TVO33009.1"/>
    <property type="molecule type" value="Genomic_DNA"/>
</dbReference>
<evidence type="ECO:0000313" key="4">
    <source>
        <dbReference type="Proteomes" id="UP000319828"/>
    </source>
</evidence>
<dbReference type="PANTHER" id="PTHR42942:SF1">
    <property type="entry name" value="ALKYLTRANSFERASE-LIKE PROTEIN 1"/>
    <property type="match status" value="1"/>
</dbReference>
<evidence type="ECO:0000256" key="1">
    <source>
        <dbReference type="ARBA" id="ARBA00022763"/>
    </source>
</evidence>